<organism evidence="3 4">
    <name type="scientific">Blastopirellula marina</name>
    <dbReference type="NCBI Taxonomy" id="124"/>
    <lineage>
        <taxon>Bacteria</taxon>
        <taxon>Pseudomonadati</taxon>
        <taxon>Planctomycetota</taxon>
        <taxon>Planctomycetia</taxon>
        <taxon>Pirellulales</taxon>
        <taxon>Pirellulaceae</taxon>
        <taxon>Blastopirellula</taxon>
    </lineage>
</organism>
<reference evidence="3 4" key="1">
    <citation type="submission" date="2018-02" db="EMBL/GenBank/DDBJ databases">
        <title>Comparative genomes isolates from brazilian mangrove.</title>
        <authorList>
            <person name="Araujo J.E."/>
            <person name="Taketani R.G."/>
            <person name="Silva M.C.P."/>
            <person name="Loureco M.V."/>
            <person name="Andreote F.D."/>
        </authorList>
    </citation>
    <scope>NUCLEOTIDE SEQUENCE [LARGE SCALE GENOMIC DNA]</scope>
    <source>
        <strain evidence="3 4">Nap-Phe MGV</strain>
    </source>
</reference>
<dbReference type="RefSeq" id="WP_105333795.1">
    <property type="nucleotide sequence ID" value="NZ_PUHZ01000004.1"/>
</dbReference>
<feature type="compositionally biased region" description="Low complexity" evidence="1">
    <location>
        <begin position="41"/>
        <end position="53"/>
    </location>
</feature>
<accession>A0A2S8GSY0</accession>
<comment type="caution">
    <text evidence="3">The sequence shown here is derived from an EMBL/GenBank/DDBJ whole genome shotgun (WGS) entry which is preliminary data.</text>
</comment>
<keyword evidence="2" id="KW-0812">Transmembrane</keyword>
<protein>
    <submittedName>
        <fullName evidence="3">Uncharacterized protein</fullName>
    </submittedName>
</protein>
<evidence type="ECO:0000313" key="3">
    <source>
        <dbReference type="EMBL" id="PQO47533.1"/>
    </source>
</evidence>
<evidence type="ECO:0000256" key="1">
    <source>
        <dbReference type="SAM" id="MobiDB-lite"/>
    </source>
</evidence>
<dbReference type="Proteomes" id="UP000237819">
    <property type="component" value="Unassembled WGS sequence"/>
</dbReference>
<gene>
    <name evidence="3" type="ORF">C5Y93_02415</name>
</gene>
<sequence>MPIEFACQVCKQTIRVPDGNEGRRTKCPNCSAIQPIPGGPAASGDAYSAGGAPQQPANPFADSTSSSPSQPNLGKSPYASPYAAHAGSMAVGFDEAKQKLAVPAIVCMALVGIMSALSVLSLLMFCVLVVAGEERDRVGFAMNIGFSALAIFFDIITLVALYKGSQMQSSAMAWAGFILAMIPCTTGVCCIFVMPFSIWGMVALSDAEVQRHFQG</sequence>
<dbReference type="AlphaFoldDB" id="A0A2S8GSY0"/>
<evidence type="ECO:0000313" key="4">
    <source>
        <dbReference type="Proteomes" id="UP000237819"/>
    </source>
</evidence>
<feature type="transmembrane region" description="Helical" evidence="2">
    <location>
        <begin position="174"/>
        <end position="198"/>
    </location>
</feature>
<feature type="compositionally biased region" description="Polar residues" evidence="1">
    <location>
        <begin position="55"/>
        <end position="73"/>
    </location>
</feature>
<dbReference type="OrthoDB" id="271578at2"/>
<evidence type="ECO:0000256" key="2">
    <source>
        <dbReference type="SAM" id="Phobius"/>
    </source>
</evidence>
<feature type="transmembrane region" description="Helical" evidence="2">
    <location>
        <begin position="105"/>
        <end position="132"/>
    </location>
</feature>
<proteinExistence type="predicted"/>
<feature type="transmembrane region" description="Helical" evidence="2">
    <location>
        <begin position="138"/>
        <end position="162"/>
    </location>
</feature>
<dbReference type="EMBL" id="PUHZ01000004">
    <property type="protein sequence ID" value="PQO47533.1"/>
    <property type="molecule type" value="Genomic_DNA"/>
</dbReference>
<keyword evidence="2" id="KW-0472">Membrane</keyword>
<name>A0A2S8GSY0_9BACT</name>
<feature type="region of interest" description="Disordered" evidence="1">
    <location>
        <begin position="41"/>
        <end position="74"/>
    </location>
</feature>
<keyword evidence="2" id="KW-1133">Transmembrane helix</keyword>